<dbReference type="EMBL" id="BRVS01000007">
    <property type="protein sequence ID" value="GLB67388.1"/>
    <property type="molecule type" value="Genomic_DNA"/>
</dbReference>
<protein>
    <submittedName>
        <fullName evidence="2">Membrane protein</fullName>
    </submittedName>
</protein>
<organism evidence="2 3">
    <name type="scientific">Arthrobacter mangrovi</name>
    <dbReference type="NCBI Taxonomy" id="2966350"/>
    <lineage>
        <taxon>Bacteria</taxon>
        <taxon>Bacillati</taxon>
        <taxon>Actinomycetota</taxon>
        <taxon>Actinomycetes</taxon>
        <taxon>Micrococcales</taxon>
        <taxon>Micrococcaceae</taxon>
        <taxon>Arthrobacter</taxon>
    </lineage>
</organism>
<dbReference type="Proteomes" id="UP001209654">
    <property type="component" value="Unassembled WGS sequence"/>
</dbReference>
<keyword evidence="1" id="KW-0812">Transmembrane</keyword>
<reference evidence="2 3" key="1">
    <citation type="journal article" date="2023" name="Int. J. Syst. Evol. Microbiol.">
        <title>Arthrobacter mangrovi sp. nov., an actinobacterium isolated from the rhizosphere of a mangrove.</title>
        <authorList>
            <person name="Hamada M."/>
            <person name="Saitou S."/>
            <person name="Enomoto N."/>
            <person name="Nanri K."/>
            <person name="Hidaka K."/>
            <person name="Miura T."/>
            <person name="Tamura T."/>
        </authorList>
    </citation>
    <scope>NUCLEOTIDE SEQUENCE [LARGE SCALE GENOMIC DNA]</scope>
    <source>
        <strain evidence="2 3">NBRC 112813</strain>
    </source>
</reference>
<gene>
    <name evidence="2" type="ORF">AHIS1636_18280</name>
</gene>
<dbReference type="Pfam" id="PF08592">
    <property type="entry name" value="Anthrone_oxy"/>
    <property type="match status" value="1"/>
</dbReference>
<keyword evidence="1" id="KW-0472">Membrane</keyword>
<feature type="transmembrane region" description="Helical" evidence="1">
    <location>
        <begin position="24"/>
        <end position="48"/>
    </location>
</feature>
<keyword evidence="1" id="KW-1133">Transmembrane helix</keyword>
<evidence type="ECO:0000313" key="2">
    <source>
        <dbReference type="EMBL" id="GLB67388.1"/>
    </source>
</evidence>
<feature type="transmembrane region" description="Helical" evidence="1">
    <location>
        <begin position="68"/>
        <end position="93"/>
    </location>
</feature>
<comment type="caution">
    <text evidence="2">The sequence shown here is derived from an EMBL/GenBank/DDBJ whole genome shotgun (WGS) entry which is preliminary data.</text>
</comment>
<name>A0ABQ5MTW4_9MICC</name>
<feature type="transmembrane region" description="Helical" evidence="1">
    <location>
        <begin position="99"/>
        <end position="120"/>
    </location>
</feature>
<evidence type="ECO:0000256" key="1">
    <source>
        <dbReference type="SAM" id="Phobius"/>
    </source>
</evidence>
<sequence>MFMAGQPAAVRLPVTGRGGTMLEAAAGVGAALVGGFYLVFGMTVMPALRRRPAREAEAAMVAINEQAVRAPFMVLFFGTALACAGTITLQFFLSSGGSGVLILGSVCYLAGWALTMAVNVPLNSRLDRSTVDWSGFERPWRGANLTRALLSVAGSILLLQG</sequence>
<keyword evidence="3" id="KW-1185">Reference proteome</keyword>
<evidence type="ECO:0000313" key="3">
    <source>
        <dbReference type="Proteomes" id="UP001209654"/>
    </source>
</evidence>
<proteinExistence type="predicted"/>
<dbReference type="InterPro" id="IPR013901">
    <property type="entry name" value="Anthrone_oxy"/>
</dbReference>
<accession>A0ABQ5MTW4</accession>